<reference evidence="3" key="1">
    <citation type="submission" date="2020-01" db="EMBL/GenBank/DDBJ databases">
        <authorList>
            <person name="Feng Z.H.Z."/>
        </authorList>
    </citation>
    <scope>NUCLEOTIDE SEQUENCE</scope>
    <source>
        <strain evidence="3">CBS107.38</strain>
    </source>
</reference>
<dbReference type="RefSeq" id="XP_038789461.1">
    <property type="nucleotide sequence ID" value="XM_038928183.1"/>
</dbReference>
<dbReference type="InterPro" id="IPR009772">
    <property type="entry name" value="CDC123"/>
</dbReference>
<comment type="caution">
    <text evidence="3">The sequence shown here is derived from an EMBL/GenBank/DDBJ whole genome shotgun (WGS) entry which is preliminary data.</text>
</comment>
<dbReference type="Pfam" id="PF07065">
    <property type="entry name" value="D123"/>
    <property type="match status" value="1"/>
</dbReference>
<sequence length="818" mass="91521">MSTQDTTSDDATSAPVEVGYRELPFPPVTKDHILNCSYHKWHPKYRAITPKARLIPLPSAFLDYLRSDGIILPPEETDDPSWSDNDSGIFSGADNNDADEDESPDPSAHWRDTHEAIERTIEELGGKVAPKLNWSAPKDATWIAATNSMECRTPNDIYLLLKSSDFVTHDLAHAFDDTADQSTTPDPEIPYHLVLRKWITLNPSVEFRCFVRNRRLIALCQRDLNHFDFLFNMQDKLRDTIQDLFDAKLRDTFPDPNFTFDVYVPPPHDKVWVVDFNPWAVRTDPLIFSWMELLTMEVPDAPSSQETTVRLKMAQPGDESVPIKASDDNTEEDQDTDDDDDDIEELWQPEFRLIRKDDPEAYGFSTPQYSAHKLPKDVVDASSGGEGQLREFAMQWEQAQKSQISCNHNMSVSDSSYSGFLSLPTEIRCQIYEYLLTEEHAITVSAGYTTCFGNRVQDRARKTEIPGLPLDLAPLARRYYDPSILSVAKPPTVPVDNGHMDNIEGERLGFSAPVALLLTSRLINDELTDCTRRRSHIAQARSTIDADGVIQDDGENQEGLSLYVSYPYGVLVLKKQYPYLLKQARRVYISGYYTPRPENGLDPPNPDMSDDERLTPSTSFAVSSFNAPASGPSTSFTRSASNPSTRSARHGVSINPTRPRLRLDPPLARESRHSDNVPRIFPSFSTSTSNEAPAALAHLIATLFPKHTTPLAKLTTHILFPGENSYGSVWGDDNSPVSHILRSIRGGKIAMKVMRGSLATGLELTARPKPETRIVSTSWVNWKKGDIAGRGGAMNMRRAGGRLSVSDLDAFLMGKEES</sequence>
<name>A0A8H7EHZ1_9PLEO</name>
<accession>A0A8H7EHZ1</accession>
<feature type="compositionally biased region" description="Basic and acidic residues" evidence="2">
    <location>
        <begin position="661"/>
        <end position="674"/>
    </location>
</feature>
<evidence type="ECO:0000256" key="2">
    <source>
        <dbReference type="SAM" id="MobiDB-lite"/>
    </source>
</evidence>
<dbReference type="Proteomes" id="UP000596902">
    <property type="component" value="Unassembled WGS sequence"/>
</dbReference>
<proteinExistence type="inferred from homology"/>
<evidence type="ECO:0000256" key="1">
    <source>
        <dbReference type="ARBA" id="ARBA00011047"/>
    </source>
</evidence>
<feature type="compositionally biased region" description="Polar residues" evidence="2">
    <location>
        <begin position="615"/>
        <end position="646"/>
    </location>
</feature>
<dbReference type="PANTHER" id="PTHR15323:SF6">
    <property type="entry name" value="CELL DIVISION CYCLE PROTEIN 123 HOMOLOG"/>
    <property type="match status" value="1"/>
</dbReference>
<gene>
    <name evidence="3" type="ORF">GT037_003136</name>
</gene>
<feature type="region of interest" description="Disordered" evidence="2">
    <location>
        <begin position="73"/>
        <end position="109"/>
    </location>
</feature>
<organism evidence="3 4">
    <name type="scientific">Alternaria burnsii</name>
    <dbReference type="NCBI Taxonomy" id="1187904"/>
    <lineage>
        <taxon>Eukaryota</taxon>
        <taxon>Fungi</taxon>
        <taxon>Dikarya</taxon>
        <taxon>Ascomycota</taxon>
        <taxon>Pezizomycotina</taxon>
        <taxon>Dothideomycetes</taxon>
        <taxon>Pleosporomycetidae</taxon>
        <taxon>Pleosporales</taxon>
        <taxon>Pleosporineae</taxon>
        <taxon>Pleosporaceae</taxon>
        <taxon>Alternaria</taxon>
        <taxon>Alternaria sect. Alternaria</taxon>
    </lineage>
</organism>
<dbReference type="PANTHER" id="PTHR15323">
    <property type="entry name" value="D123 PROTEIN"/>
    <property type="match status" value="1"/>
</dbReference>
<evidence type="ECO:0000313" key="4">
    <source>
        <dbReference type="Proteomes" id="UP000596902"/>
    </source>
</evidence>
<evidence type="ECO:0000313" key="3">
    <source>
        <dbReference type="EMBL" id="KAF7679388.1"/>
    </source>
</evidence>
<keyword evidence="4" id="KW-1185">Reference proteome</keyword>
<dbReference type="GO" id="GO:0005737">
    <property type="term" value="C:cytoplasm"/>
    <property type="evidence" value="ECO:0007669"/>
    <property type="project" value="TreeGrafter"/>
</dbReference>
<reference evidence="3" key="2">
    <citation type="submission" date="2020-08" db="EMBL/GenBank/DDBJ databases">
        <title>Draft Genome Sequence of Cumin Blight Pathogen Alternaria burnsii.</title>
        <authorList>
            <person name="Feng Z."/>
        </authorList>
    </citation>
    <scope>NUCLEOTIDE SEQUENCE</scope>
    <source>
        <strain evidence="3">CBS107.38</strain>
    </source>
</reference>
<protein>
    <submittedName>
        <fullName evidence="3">D123-domain-containing protein</fullName>
    </submittedName>
</protein>
<feature type="region of interest" description="Disordered" evidence="2">
    <location>
        <begin position="312"/>
        <end position="343"/>
    </location>
</feature>
<feature type="compositionally biased region" description="Acidic residues" evidence="2">
    <location>
        <begin position="328"/>
        <end position="343"/>
    </location>
</feature>
<feature type="region of interest" description="Disordered" evidence="2">
    <location>
        <begin position="594"/>
        <end position="674"/>
    </location>
</feature>
<dbReference type="GeneID" id="62201361"/>
<dbReference type="AlphaFoldDB" id="A0A8H7EHZ1"/>
<dbReference type="EMBL" id="JAAABM010000003">
    <property type="protein sequence ID" value="KAF7679388.1"/>
    <property type="molecule type" value="Genomic_DNA"/>
</dbReference>
<comment type="similarity">
    <text evidence="1">Belongs to the CDC123 family.</text>
</comment>